<evidence type="ECO:0000313" key="1">
    <source>
        <dbReference type="EMBL" id="NTY59179.1"/>
    </source>
</evidence>
<keyword evidence="2" id="KW-1185">Reference proteome</keyword>
<name>A0ABX2JQU7_9MYCO</name>
<reference evidence="1 2" key="1">
    <citation type="submission" date="2019-05" db="EMBL/GenBank/DDBJ databases">
        <title>Mycolicibacterium sphagni ENV482 genome assembly.</title>
        <authorList>
            <person name="Chen W."/>
            <person name="Faulkner N.W."/>
            <person name="Hyman M.R."/>
        </authorList>
    </citation>
    <scope>NUCLEOTIDE SEQUENCE [LARGE SCALE GENOMIC DNA]</scope>
    <source>
        <strain evidence="1 2">ENV482</strain>
    </source>
</reference>
<dbReference type="PROSITE" id="PS51257">
    <property type="entry name" value="PROKAR_LIPOPROTEIN"/>
    <property type="match status" value="1"/>
</dbReference>
<accession>A0ABX2JQU7</accession>
<comment type="caution">
    <text evidence="1">The sequence shown here is derived from an EMBL/GenBank/DDBJ whole genome shotgun (WGS) entry which is preliminary data.</text>
</comment>
<evidence type="ECO:0000313" key="2">
    <source>
        <dbReference type="Proteomes" id="UP000708347"/>
    </source>
</evidence>
<protein>
    <submittedName>
        <fullName evidence="1">Calcium-binding protein</fullName>
    </submittedName>
</protein>
<dbReference type="EMBL" id="VBSB01000004">
    <property type="protein sequence ID" value="NTY59179.1"/>
    <property type="molecule type" value="Genomic_DNA"/>
</dbReference>
<dbReference type="Proteomes" id="UP000708347">
    <property type="component" value="Unassembled WGS sequence"/>
</dbReference>
<sequence length="36" mass="3741">MNVSEPKHTGGCSCRCNACDGGHHCHNIGSGCKVKL</sequence>
<organism evidence="1 2">
    <name type="scientific">Mycolicibacterium sphagni</name>
    <dbReference type="NCBI Taxonomy" id="1786"/>
    <lineage>
        <taxon>Bacteria</taxon>
        <taxon>Bacillati</taxon>
        <taxon>Actinomycetota</taxon>
        <taxon>Actinomycetes</taxon>
        <taxon>Mycobacteriales</taxon>
        <taxon>Mycobacteriaceae</taxon>
        <taxon>Mycolicibacterium</taxon>
    </lineage>
</organism>
<proteinExistence type="predicted"/>
<gene>
    <name evidence="1" type="ORF">FEG63_06375</name>
</gene>